<dbReference type="PANTHER" id="PTHR43201:SF5">
    <property type="entry name" value="MEDIUM-CHAIN ACYL-COA LIGASE ACSF2, MITOCHONDRIAL"/>
    <property type="match status" value="1"/>
</dbReference>
<evidence type="ECO:0000256" key="1">
    <source>
        <dbReference type="ARBA" id="ARBA00006432"/>
    </source>
</evidence>
<name>A0A8H3G7R6_9LECA</name>
<protein>
    <recommendedName>
        <fullName evidence="5">AMP-dependent synthetase/ligase domain-containing protein</fullName>
    </recommendedName>
</protein>
<proteinExistence type="inferred from homology"/>
<dbReference type="OrthoDB" id="3633556at2759"/>
<keyword evidence="2" id="KW-0436">Ligase</keyword>
<comment type="caution">
    <text evidence="3">The sequence shown here is derived from an EMBL/GenBank/DDBJ whole genome shotgun (WGS) entry which is preliminary data.</text>
</comment>
<dbReference type="Proteomes" id="UP000664521">
    <property type="component" value="Unassembled WGS sequence"/>
</dbReference>
<dbReference type="PANTHER" id="PTHR43201">
    <property type="entry name" value="ACYL-COA SYNTHETASE"/>
    <property type="match status" value="1"/>
</dbReference>
<reference evidence="3" key="1">
    <citation type="submission" date="2021-03" db="EMBL/GenBank/DDBJ databases">
        <authorList>
            <person name="Tagirdzhanova G."/>
        </authorList>
    </citation>
    <scope>NUCLEOTIDE SEQUENCE</scope>
</reference>
<organism evidence="3 4">
    <name type="scientific">Heterodermia speciosa</name>
    <dbReference type="NCBI Taxonomy" id="116794"/>
    <lineage>
        <taxon>Eukaryota</taxon>
        <taxon>Fungi</taxon>
        <taxon>Dikarya</taxon>
        <taxon>Ascomycota</taxon>
        <taxon>Pezizomycotina</taxon>
        <taxon>Lecanoromycetes</taxon>
        <taxon>OSLEUM clade</taxon>
        <taxon>Lecanoromycetidae</taxon>
        <taxon>Caliciales</taxon>
        <taxon>Physciaceae</taxon>
        <taxon>Heterodermia</taxon>
    </lineage>
</organism>
<dbReference type="GO" id="GO:0031956">
    <property type="term" value="F:medium-chain fatty acid-CoA ligase activity"/>
    <property type="evidence" value="ECO:0007669"/>
    <property type="project" value="TreeGrafter"/>
</dbReference>
<evidence type="ECO:0000256" key="2">
    <source>
        <dbReference type="ARBA" id="ARBA00022598"/>
    </source>
</evidence>
<accession>A0A8H3G7R6</accession>
<dbReference type="SUPFAM" id="SSF56801">
    <property type="entry name" value="Acetyl-CoA synthetase-like"/>
    <property type="match status" value="1"/>
</dbReference>
<dbReference type="Gene3D" id="2.30.38.10">
    <property type="entry name" value="Luciferase, Domain 3"/>
    <property type="match status" value="1"/>
</dbReference>
<evidence type="ECO:0008006" key="5">
    <source>
        <dbReference type="Google" id="ProtNLM"/>
    </source>
</evidence>
<dbReference type="GO" id="GO:0006631">
    <property type="term" value="P:fatty acid metabolic process"/>
    <property type="evidence" value="ECO:0007669"/>
    <property type="project" value="TreeGrafter"/>
</dbReference>
<gene>
    <name evidence="3" type="ORF">HETSPECPRED_009312</name>
</gene>
<evidence type="ECO:0000313" key="4">
    <source>
        <dbReference type="Proteomes" id="UP000664521"/>
    </source>
</evidence>
<keyword evidence="4" id="KW-1185">Reference proteome</keyword>
<dbReference type="EMBL" id="CAJPDS010000076">
    <property type="protein sequence ID" value="CAF9934648.1"/>
    <property type="molecule type" value="Genomic_DNA"/>
</dbReference>
<comment type="similarity">
    <text evidence="1">Belongs to the ATP-dependent AMP-binding enzyme family.</text>
</comment>
<dbReference type="AlphaFoldDB" id="A0A8H3G7R6"/>
<sequence length="99" mass="10803">MTDDHGKTLPVGSVGEVCVLGPDFTKGYLDIPNVDGSTFHLTGHLRTADQEHVDEDGYLFLTGRIEELINKGGEKLSFVEIDNIFAQHQGVLEAVCFAI</sequence>
<evidence type="ECO:0000313" key="3">
    <source>
        <dbReference type="EMBL" id="CAF9934648.1"/>
    </source>
</evidence>